<dbReference type="AlphaFoldDB" id="A0A7J5YSX9"/>
<feature type="compositionally biased region" description="Basic and acidic residues" evidence="1">
    <location>
        <begin position="46"/>
        <end position="56"/>
    </location>
</feature>
<accession>A0A7J5YSX9</accession>
<reference evidence="3 4" key="1">
    <citation type="submission" date="2020-03" db="EMBL/GenBank/DDBJ databases">
        <title>Dissostichus mawsoni Genome sequencing and assembly.</title>
        <authorList>
            <person name="Park H."/>
        </authorList>
    </citation>
    <scope>NUCLEOTIDE SEQUENCE [LARGE SCALE GENOMIC DNA]</scope>
    <source>
        <strain evidence="3">DM0001</strain>
        <tissue evidence="3">Muscle</tissue>
    </source>
</reference>
<feature type="compositionally biased region" description="Polar residues" evidence="1">
    <location>
        <begin position="35"/>
        <end position="44"/>
    </location>
</feature>
<keyword evidence="4" id="KW-1185">Reference proteome</keyword>
<gene>
    <name evidence="3" type="ORF">F7725_005154</name>
</gene>
<feature type="compositionally biased region" description="Basic and acidic residues" evidence="1">
    <location>
        <begin position="8"/>
        <end position="19"/>
    </location>
</feature>
<protein>
    <recommendedName>
        <fullName evidence="2">Teneurin N-terminal domain-containing protein</fullName>
    </recommendedName>
</protein>
<name>A0A7J5YSX9_DISMA</name>
<comment type="caution">
    <text evidence="3">The sequence shown here is derived from an EMBL/GenBank/DDBJ whole genome shotgun (WGS) entry which is preliminary data.</text>
</comment>
<evidence type="ECO:0000313" key="3">
    <source>
        <dbReference type="EMBL" id="KAF3851799.1"/>
    </source>
</evidence>
<evidence type="ECO:0000313" key="4">
    <source>
        <dbReference type="Proteomes" id="UP000518266"/>
    </source>
</evidence>
<evidence type="ECO:0000259" key="2">
    <source>
        <dbReference type="Pfam" id="PF06484"/>
    </source>
</evidence>
<sequence length="65" mass="7167">MLASRTRSTMEVKERRSSGDSEDCAIGSQGLRVPTQKSYSSSETLKAFDQHQDQTRSELASLTSV</sequence>
<feature type="domain" description="Teneurin N-terminal" evidence="2">
    <location>
        <begin position="5"/>
        <end position="51"/>
    </location>
</feature>
<dbReference type="GO" id="GO:0016020">
    <property type="term" value="C:membrane"/>
    <property type="evidence" value="ECO:0007669"/>
    <property type="project" value="InterPro"/>
</dbReference>
<feature type="region of interest" description="Disordered" evidence="1">
    <location>
        <begin position="1"/>
        <end position="65"/>
    </location>
</feature>
<proteinExistence type="predicted"/>
<dbReference type="GO" id="GO:0007165">
    <property type="term" value="P:signal transduction"/>
    <property type="evidence" value="ECO:0007669"/>
    <property type="project" value="InterPro"/>
</dbReference>
<dbReference type="InterPro" id="IPR009471">
    <property type="entry name" value="Ten_N"/>
</dbReference>
<dbReference type="Pfam" id="PF06484">
    <property type="entry name" value="Ten_N"/>
    <property type="match status" value="1"/>
</dbReference>
<dbReference type="EMBL" id="JAAKFY010000009">
    <property type="protein sequence ID" value="KAF3851799.1"/>
    <property type="molecule type" value="Genomic_DNA"/>
</dbReference>
<dbReference type="Proteomes" id="UP000518266">
    <property type="component" value="Unassembled WGS sequence"/>
</dbReference>
<organism evidence="3 4">
    <name type="scientific">Dissostichus mawsoni</name>
    <name type="common">Antarctic cod</name>
    <dbReference type="NCBI Taxonomy" id="36200"/>
    <lineage>
        <taxon>Eukaryota</taxon>
        <taxon>Metazoa</taxon>
        <taxon>Chordata</taxon>
        <taxon>Craniata</taxon>
        <taxon>Vertebrata</taxon>
        <taxon>Euteleostomi</taxon>
        <taxon>Actinopterygii</taxon>
        <taxon>Neopterygii</taxon>
        <taxon>Teleostei</taxon>
        <taxon>Neoteleostei</taxon>
        <taxon>Acanthomorphata</taxon>
        <taxon>Eupercaria</taxon>
        <taxon>Perciformes</taxon>
        <taxon>Notothenioidei</taxon>
        <taxon>Nototheniidae</taxon>
        <taxon>Dissostichus</taxon>
    </lineage>
</organism>
<dbReference type="OrthoDB" id="9932339at2759"/>
<evidence type="ECO:0000256" key="1">
    <source>
        <dbReference type="SAM" id="MobiDB-lite"/>
    </source>
</evidence>